<dbReference type="GO" id="GO:0005886">
    <property type="term" value="C:plasma membrane"/>
    <property type="evidence" value="ECO:0007669"/>
    <property type="project" value="UniProtKB-SubCell"/>
</dbReference>
<feature type="transmembrane region" description="Helical" evidence="6">
    <location>
        <begin position="777"/>
        <end position="797"/>
    </location>
</feature>
<dbReference type="Pfam" id="PF02687">
    <property type="entry name" value="FtsX"/>
    <property type="match status" value="2"/>
</dbReference>
<feature type="transmembrane region" description="Helical" evidence="6">
    <location>
        <begin position="21"/>
        <end position="42"/>
    </location>
</feature>
<keyword evidence="5 6" id="KW-0472">Membrane</keyword>
<evidence type="ECO:0000256" key="4">
    <source>
        <dbReference type="ARBA" id="ARBA00022989"/>
    </source>
</evidence>
<dbReference type="Proteomes" id="UP000011910">
    <property type="component" value="Unassembled WGS sequence"/>
</dbReference>
<proteinExistence type="predicted"/>
<dbReference type="STRING" id="1279009.ADICEAN_02124"/>
<dbReference type="GO" id="GO:0005524">
    <property type="term" value="F:ATP binding"/>
    <property type="evidence" value="ECO:0007669"/>
    <property type="project" value="UniProtKB-KW"/>
</dbReference>
<reference evidence="9 10" key="1">
    <citation type="journal article" date="2013" name="Genome Announc.">
        <title>Draft Genome Sequence of Cesiribacter andamanensis Strain AMV16T, Isolated from a Soil Sample from a Mud Volcano in the Andaman Islands, India.</title>
        <authorList>
            <person name="Shivaji S."/>
            <person name="Ara S."/>
            <person name="Begum Z."/>
            <person name="Srinivas T.N."/>
            <person name="Singh A."/>
            <person name="Kumar Pinnaka A."/>
        </authorList>
    </citation>
    <scope>NUCLEOTIDE SEQUENCE [LARGE SCALE GENOMIC DNA]</scope>
    <source>
        <strain evidence="9 10">AMV16</strain>
    </source>
</reference>
<dbReference type="EMBL" id="AODQ01000047">
    <property type="protein sequence ID" value="EMR02755.1"/>
    <property type="molecule type" value="Genomic_DNA"/>
</dbReference>
<sequence>MLKNYFTVALRNLKKHKAFSFINIVGLAVGLTCCMLITLYIYHEYSFDTYHEKKERLYQLGAVFSGGDEARRGATVPSAMGDALMREFPEIEERAKLLSLFRDDKTLLQYEAPGAELKSFYENKGYIADPSFFRLFTYDFVEGNPATALTNPNTVVVTEAIAKKLFGTEPALNKVIRISSSTNGDHTVTIAGVFRPKAVPSHIDAQFLLSPLGGNMQEYFMNGTTLVNNNMFFTYLLLKEGADARQLEQKFPAFVERHMGEALRETQQKRALFLTNVEDIHLHSGIEENVTPSGSLPYLRILASIAVLTLLIACINFMNLSTARSSKRSVEVGVRKVLGAEKQALIWQFLGESLIMALIAFVLALSATQLLLPLFEQVSGRDIALSLQQHGVLLLAFVGLALLTGLLAGSYPAFYLSSFKPVRVLKGRYSSSLAAVSLRKGLVIFQFVISVVLVIASVIISDQMRFLRNKDLGFVKDQQLVIPLRSQTAKNNSAAMKNALSSNPNVQSVGASFYYPGIFNPTDWLMYKQGNSMQQAKSVYINWVDDSFLQTLGIKPVAGRLFSPQFPADTNSHIILNQKGVAEMGFATPEEALGSWIAFDWNGQVNRFTIVGVVEDFHFKDLRMPIESFGFLLNNSANQSYLIAHLSGDSMGNTLEAIEKAWNGLNPNQPFEYSFLDQDFQKNYLAESRLADMIRYFTIVAILISCLGLFGLATFSAEQRIKEIGIRKVLGASVASLAALLSVDFLKLILIALVLASPIAWYIMSEWLQGFAYRVSIGWQVFALTFVLAMLIALLTVSFQAIKAALANPVQNLRTE</sequence>
<accession>M7NLX3</accession>
<evidence type="ECO:0000256" key="3">
    <source>
        <dbReference type="ARBA" id="ARBA00022692"/>
    </source>
</evidence>
<dbReference type="GO" id="GO:0022857">
    <property type="term" value="F:transmembrane transporter activity"/>
    <property type="evidence" value="ECO:0007669"/>
    <property type="project" value="TreeGrafter"/>
</dbReference>
<keyword evidence="9" id="KW-0547">Nucleotide-binding</keyword>
<feature type="domain" description="MacB-like periplasmic core" evidence="8">
    <location>
        <begin position="20"/>
        <end position="251"/>
    </location>
</feature>
<dbReference type="PANTHER" id="PTHR30572:SF18">
    <property type="entry name" value="ABC-TYPE MACROLIDE FAMILY EXPORT SYSTEM PERMEASE COMPONENT 2"/>
    <property type="match status" value="1"/>
</dbReference>
<evidence type="ECO:0000256" key="5">
    <source>
        <dbReference type="ARBA" id="ARBA00023136"/>
    </source>
</evidence>
<name>M7NLX3_9BACT</name>
<keyword evidence="9" id="KW-0067">ATP-binding</keyword>
<dbReference type="PANTHER" id="PTHR30572">
    <property type="entry name" value="MEMBRANE COMPONENT OF TRANSPORTER-RELATED"/>
    <property type="match status" value="1"/>
</dbReference>
<evidence type="ECO:0000259" key="7">
    <source>
        <dbReference type="Pfam" id="PF02687"/>
    </source>
</evidence>
<evidence type="ECO:0000313" key="10">
    <source>
        <dbReference type="Proteomes" id="UP000011910"/>
    </source>
</evidence>
<dbReference type="eggNOG" id="COG0577">
    <property type="taxonomic scope" value="Bacteria"/>
</dbReference>
<keyword evidence="2" id="KW-1003">Cell membrane</keyword>
<feature type="domain" description="ABC3 transporter permease C-terminal" evidence="7">
    <location>
        <begin position="304"/>
        <end position="419"/>
    </location>
</feature>
<organism evidence="9 10">
    <name type="scientific">Cesiribacter andamanensis AMV16</name>
    <dbReference type="NCBI Taxonomy" id="1279009"/>
    <lineage>
        <taxon>Bacteria</taxon>
        <taxon>Pseudomonadati</taxon>
        <taxon>Bacteroidota</taxon>
        <taxon>Cytophagia</taxon>
        <taxon>Cytophagales</taxon>
        <taxon>Cesiribacteraceae</taxon>
        <taxon>Cesiribacter</taxon>
    </lineage>
</organism>
<feature type="transmembrane region" description="Helical" evidence="6">
    <location>
        <begin position="696"/>
        <end position="717"/>
    </location>
</feature>
<feature type="transmembrane region" description="Helical" evidence="6">
    <location>
        <begin position="437"/>
        <end position="460"/>
    </location>
</feature>
<dbReference type="InterPro" id="IPR025857">
    <property type="entry name" value="MacB_PCD"/>
</dbReference>
<gene>
    <name evidence="9" type="primary">macB_6</name>
    <name evidence="9" type="ORF">ADICEAN_02124</name>
</gene>
<dbReference type="PATRIC" id="fig|1279009.4.peg.2151"/>
<dbReference type="GO" id="GO:0016787">
    <property type="term" value="F:hydrolase activity"/>
    <property type="evidence" value="ECO:0007669"/>
    <property type="project" value="UniProtKB-KW"/>
</dbReference>
<dbReference type="InterPro" id="IPR050250">
    <property type="entry name" value="Macrolide_Exporter_MacB"/>
</dbReference>
<evidence type="ECO:0000259" key="8">
    <source>
        <dbReference type="Pfam" id="PF12704"/>
    </source>
</evidence>
<dbReference type="Pfam" id="PF12704">
    <property type="entry name" value="MacB_PCD"/>
    <property type="match status" value="2"/>
</dbReference>
<feature type="transmembrane region" description="Helical" evidence="6">
    <location>
        <begin position="345"/>
        <end position="372"/>
    </location>
</feature>
<keyword evidence="3 6" id="KW-0812">Transmembrane</keyword>
<comment type="subcellular location">
    <subcellularLocation>
        <location evidence="1">Cell membrane</location>
        <topology evidence="1">Multi-pass membrane protein</topology>
    </subcellularLocation>
</comment>
<keyword evidence="4 6" id="KW-1133">Transmembrane helix</keyword>
<dbReference type="EC" id="3.6.3.-" evidence="9"/>
<dbReference type="RefSeq" id="WP_009195517.1">
    <property type="nucleotide sequence ID" value="NZ_AODQ01000047.1"/>
</dbReference>
<dbReference type="InterPro" id="IPR003838">
    <property type="entry name" value="ABC3_permease_C"/>
</dbReference>
<keyword evidence="9" id="KW-0378">Hydrolase</keyword>
<keyword evidence="10" id="KW-1185">Reference proteome</keyword>
<evidence type="ECO:0000256" key="1">
    <source>
        <dbReference type="ARBA" id="ARBA00004651"/>
    </source>
</evidence>
<dbReference type="OrthoDB" id="5933722at2"/>
<feature type="transmembrane region" description="Helical" evidence="6">
    <location>
        <begin position="729"/>
        <end position="757"/>
    </location>
</feature>
<feature type="domain" description="MacB-like periplasmic core" evidence="8">
    <location>
        <begin position="448"/>
        <end position="660"/>
    </location>
</feature>
<feature type="transmembrane region" description="Helical" evidence="6">
    <location>
        <begin position="392"/>
        <end position="416"/>
    </location>
</feature>
<dbReference type="AlphaFoldDB" id="M7NLX3"/>
<comment type="caution">
    <text evidence="9">The sequence shown here is derived from an EMBL/GenBank/DDBJ whole genome shotgun (WGS) entry which is preliminary data.</text>
</comment>
<evidence type="ECO:0000256" key="2">
    <source>
        <dbReference type="ARBA" id="ARBA00022475"/>
    </source>
</evidence>
<feature type="domain" description="ABC3 transporter permease C-terminal" evidence="7">
    <location>
        <begin position="697"/>
        <end position="805"/>
    </location>
</feature>
<protein>
    <submittedName>
        <fullName evidence="9">Macrolide export ATP-binding/permease protein MacB</fullName>
        <ecNumber evidence="9">3.6.3.-</ecNumber>
    </submittedName>
</protein>
<evidence type="ECO:0000313" key="9">
    <source>
        <dbReference type="EMBL" id="EMR02755.1"/>
    </source>
</evidence>
<evidence type="ECO:0000256" key="6">
    <source>
        <dbReference type="SAM" id="Phobius"/>
    </source>
</evidence>
<feature type="transmembrane region" description="Helical" evidence="6">
    <location>
        <begin position="298"/>
        <end position="318"/>
    </location>
</feature>